<evidence type="ECO:0000313" key="1">
    <source>
        <dbReference type="EMBL" id="TGO88610.1"/>
    </source>
</evidence>
<name>A0A4Z1KVR9_9HELO</name>
<dbReference type="AlphaFoldDB" id="A0A4Z1KVR9"/>
<evidence type="ECO:0000313" key="2">
    <source>
        <dbReference type="Proteomes" id="UP000297280"/>
    </source>
</evidence>
<gene>
    <name evidence="1" type="ORF">BPOR_0152g00160</name>
</gene>
<dbReference type="Proteomes" id="UP000297280">
    <property type="component" value="Unassembled WGS sequence"/>
</dbReference>
<organism evidence="1 2">
    <name type="scientific">Botrytis porri</name>
    <dbReference type="NCBI Taxonomy" id="87229"/>
    <lineage>
        <taxon>Eukaryota</taxon>
        <taxon>Fungi</taxon>
        <taxon>Dikarya</taxon>
        <taxon>Ascomycota</taxon>
        <taxon>Pezizomycotina</taxon>
        <taxon>Leotiomycetes</taxon>
        <taxon>Helotiales</taxon>
        <taxon>Sclerotiniaceae</taxon>
        <taxon>Botrytis</taxon>
    </lineage>
</organism>
<keyword evidence="2" id="KW-1185">Reference proteome</keyword>
<reference evidence="1 2" key="1">
    <citation type="submission" date="2017-12" db="EMBL/GenBank/DDBJ databases">
        <title>Comparative genomics of Botrytis spp.</title>
        <authorList>
            <person name="Valero-Jimenez C.A."/>
            <person name="Tapia P."/>
            <person name="Veloso J."/>
            <person name="Silva-Moreno E."/>
            <person name="Staats M."/>
            <person name="Valdes J.H."/>
            <person name="Van Kan J.A.L."/>
        </authorList>
    </citation>
    <scope>NUCLEOTIDE SEQUENCE [LARGE SCALE GENOMIC DNA]</scope>
    <source>
        <strain evidence="1 2">MUCL3349</strain>
    </source>
</reference>
<protein>
    <submittedName>
        <fullName evidence="1">Uncharacterized protein</fullName>
    </submittedName>
</protein>
<dbReference type="EMBL" id="PQXO01000152">
    <property type="protein sequence ID" value="TGO88610.1"/>
    <property type="molecule type" value="Genomic_DNA"/>
</dbReference>
<accession>A0A4Z1KVR9</accession>
<proteinExistence type="predicted"/>
<sequence length="133" mass="14967">MSCITEAHLYFIKKAPSDRDASQDTKSYYRKAACSWPKQIGVKLTMQPLTNPNSSNLTKIIKRASSLRLSRSMSGNQKHGTDIVQRNNETIIVLYRPNRSARSPAMHRPMHEAALRIARSRYVNAADPVKASP</sequence>
<comment type="caution">
    <text evidence="1">The sequence shown here is derived from an EMBL/GenBank/DDBJ whole genome shotgun (WGS) entry which is preliminary data.</text>
</comment>